<protein>
    <recommendedName>
        <fullName evidence="3">Heterokaryon incompatibility domain-containing protein</fullName>
    </recommendedName>
</protein>
<dbReference type="AlphaFoldDB" id="A0AA39MCB7"/>
<evidence type="ECO:0000313" key="1">
    <source>
        <dbReference type="EMBL" id="KAK0429556.1"/>
    </source>
</evidence>
<dbReference type="EMBL" id="JAUEPT010000235">
    <property type="protein sequence ID" value="KAK0429556.1"/>
    <property type="molecule type" value="Genomic_DNA"/>
</dbReference>
<accession>A0AA39MCB7</accession>
<evidence type="ECO:0000313" key="2">
    <source>
        <dbReference type="Proteomes" id="UP001175226"/>
    </source>
</evidence>
<proteinExistence type="predicted"/>
<organism evidence="1 2">
    <name type="scientific">Armillaria borealis</name>
    <dbReference type="NCBI Taxonomy" id="47425"/>
    <lineage>
        <taxon>Eukaryota</taxon>
        <taxon>Fungi</taxon>
        <taxon>Dikarya</taxon>
        <taxon>Basidiomycota</taxon>
        <taxon>Agaricomycotina</taxon>
        <taxon>Agaricomycetes</taxon>
        <taxon>Agaricomycetidae</taxon>
        <taxon>Agaricales</taxon>
        <taxon>Marasmiineae</taxon>
        <taxon>Physalacriaceae</taxon>
        <taxon>Armillaria</taxon>
    </lineage>
</organism>
<keyword evidence="2" id="KW-1185">Reference proteome</keyword>
<name>A0AA39MCB7_9AGAR</name>
<sequence length="593" mass="67533">MSESSMDALKAAACEARIHWLNVTQKYRKDGSALIDHEKFPEITISALTETSQAGEEIAVPLQRIYTGTKPVIMASLADAPCTIFGLQGLLQRLNTTLGTSHTLDTPVLSSLLEDCIAKNYDFGTAYGSLRPTWYTEDWSSVPGKILECEEKDREMRRRALYGSEIVEPHVHPRRAWDLYCNRVVPMWTTGEDYPGPHGISHAWVDEKELTEVCTPINGREWPVPIPKDANLDLVRIELLNKGLEYVWLDVLCLRQKGGLREDLRVEEWKLDVPTIGMAYHNCKVHCYLSGLGRPLSVTEDYFRSDCCWFNRAWTLQEVGHQGYEICGVTPDGPLDAKSDQDGNYGSEVLTTFHQKRRGLTRLDLQPFNVLAEMRRRVSTNPVDKIAGMAMLMWSSTIPAYYESQSLEDAWTALVNTIISDTRAHLFFWYPEPGNAGTKWRPSWDQVMTTPLLRDYTSEVRPVGVERDAKTNTDQCNKTFCVENGFVWGLAEIGAPGTDRYGELLIEDACGIQHAFPIIAMHQYPIPEDTYTLIRNEFPHNHNPFREQCVQWAVGRRMLDDRFEKLSVFKMSTDVAKRMLDNLSVEKRVNILV</sequence>
<gene>
    <name evidence="1" type="ORF">EV421DRAFT_546366</name>
</gene>
<evidence type="ECO:0008006" key="3">
    <source>
        <dbReference type="Google" id="ProtNLM"/>
    </source>
</evidence>
<dbReference type="Proteomes" id="UP001175226">
    <property type="component" value="Unassembled WGS sequence"/>
</dbReference>
<comment type="caution">
    <text evidence="1">The sequence shown here is derived from an EMBL/GenBank/DDBJ whole genome shotgun (WGS) entry which is preliminary data.</text>
</comment>
<reference evidence="1" key="1">
    <citation type="submission" date="2023-06" db="EMBL/GenBank/DDBJ databases">
        <authorList>
            <consortium name="Lawrence Berkeley National Laboratory"/>
            <person name="Ahrendt S."/>
            <person name="Sahu N."/>
            <person name="Indic B."/>
            <person name="Wong-Bajracharya J."/>
            <person name="Merenyi Z."/>
            <person name="Ke H.-M."/>
            <person name="Monk M."/>
            <person name="Kocsube S."/>
            <person name="Drula E."/>
            <person name="Lipzen A."/>
            <person name="Balint B."/>
            <person name="Henrissat B."/>
            <person name="Andreopoulos B."/>
            <person name="Martin F.M."/>
            <person name="Harder C.B."/>
            <person name="Rigling D."/>
            <person name="Ford K.L."/>
            <person name="Foster G.D."/>
            <person name="Pangilinan J."/>
            <person name="Papanicolaou A."/>
            <person name="Barry K."/>
            <person name="LaButti K."/>
            <person name="Viragh M."/>
            <person name="Koriabine M."/>
            <person name="Yan M."/>
            <person name="Riley R."/>
            <person name="Champramary S."/>
            <person name="Plett K.L."/>
            <person name="Tsai I.J."/>
            <person name="Slot J."/>
            <person name="Sipos G."/>
            <person name="Plett J."/>
            <person name="Nagy L.G."/>
            <person name="Grigoriev I.V."/>
        </authorList>
    </citation>
    <scope>NUCLEOTIDE SEQUENCE</scope>
    <source>
        <strain evidence="1">FPL87.14</strain>
    </source>
</reference>